<dbReference type="AlphaFoldDB" id="A0A2N5Y0W1"/>
<gene>
    <name evidence="15" type="ORF">CWI75_13145</name>
</gene>
<evidence type="ECO:0000313" key="15">
    <source>
        <dbReference type="EMBL" id="PLW82023.1"/>
    </source>
</evidence>
<evidence type="ECO:0000256" key="5">
    <source>
        <dbReference type="ARBA" id="ARBA00022692"/>
    </source>
</evidence>
<evidence type="ECO:0000256" key="10">
    <source>
        <dbReference type="ARBA" id="ARBA00023237"/>
    </source>
</evidence>
<dbReference type="Gene3D" id="2.40.170.20">
    <property type="entry name" value="TonB-dependent receptor, beta-barrel domain"/>
    <property type="match status" value="1"/>
</dbReference>
<accession>A0A2N5Y0W1</accession>
<comment type="subcellular location">
    <subcellularLocation>
        <location evidence="1 11">Cell outer membrane</location>
        <topology evidence="1 11">Multi-pass membrane protein</topology>
    </subcellularLocation>
</comment>
<keyword evidence="5 11" id="KW-0812">Transmembrane</keyword>
<dbReference type="InterPro" id="IPR012910">
    <property type="entry name" value="Plug_dom"/>
</dbReference>
<dbReference type="InterPro" id="IPR039426">
    <property type="entry name" value="TonB-dep_rcpt-like"/>
</dbReference>
<organism evidence="15 16">
    <name type="scientific">Kineobactrum sediminis</name>
    <dbReference type="NCBI Taxonomy" id="1905677"/>
    <lineage>
        <taxon>Bacteria</taxon>
        <taxon>Pseudomonadati</taxon>
        <taxon>Pseudomonadota</taxon>
        <taxon>Gammaproteobacteria</taxon>
        <taxon>Cellvibrionales</taxon>
        <taxon>Halieaceae</taxon>
        <taxon>Kineobactrum</taxon>
    </lineage>
</organism>
<evidence type="ECO:0000259" key="14">
    <source>
        <dbReference type="Pfam" id="PF07715"/>
    </source>
</evidence>
<comment type="similarity">
    <text evidence="11 12">Belongs to the TonB-dependent receptor family.</text>
</comment>
<evidence type="ECO:0000256" key="12">
    <source>
        <dbReference type="RuleBase" id="RU003357"/>
    </source>
</evidence>
<dbReference type="PROSITE" id="PS52016">
    <property type="entry name" value="TONB_DEPENDENT_REC_3"/>
    <property type="match status" value="1"/>
</dbReference>
<name>A0A2N5Y0W1_9GAMM</name>
<keyword evidence="10 11" id="KW-0998">Cell outer membrane</keyword>
<evidence type="ECO:0000259" key="13">
    <source>
        <dbReference type="Pfam" id="PF00593"/>
    </source>
</evidence>
<dbReference type="PANTHER" id="PTHR32552:SF81">
    <property type="entry name" value="TONB-DEPENDENT OUTER MEMBRANE RECEPTOR"/>
    <property type="match status" value="1"/>
</dbReference>
<feature type="domain" description="TonB-dependent receptor plug" evidence="14">
    <location>
        <begin position="31"/>
        <end position="141"/>
    </location>
</feature>
<keyword evidence="9 11" id="KW-0472">Membrane</keyword>
<reference evidence="16" key="1">
    <citation type="submission" date="2017-11" db="EMBL/GenBank/DDBJ databases">
        <title>The draft genome sequence of Chromatocurvus sp. F02.</title>
        <authorList>
            <person name="Du Z.-J."/>
            <person name="Chang Y.-Q."/>
        </authorList>
    </citation>
    <scope>NUCLEOTIDE SEQUENCE [LARGE SCALE GENOMIC DNA]</scope>
    <source>
        <strain evidence="16">F02</strain>
    </source>
</reference>
<dbReference type="RefSeq" id="WP_101521958.1">
    <property type="nucleotide sequence ID" value="NZ_PKLZ01000009.1"/>
</dbReference>
<dbReference type="InterPro" id="IPR036942">
    <property type="entry name" value="Beta-barrel_TonB_sf"/>
</dbReference>
<keyword evidence="6" id="KW-0408">Iron</keyword>
<evidence type="ECO:0000256" key="9">
    <source>
        <dbReference type="ARBA" id="ARBA00023136"/>
    </source>
</evidence>
<proteinExistence type="inferred from homology"/>
<evidence type="ECO:0000313" key="16">
    <source>
        <dbReference type="Proteomes" id="UP000234845"/>
    </source>
</evidence>
<dbReference type="InterPro" id="IPR000531">
    <property type="entry name" value="Beta-barrel_TonB"/>
</dbReference>
<dbReference type="GO" id="GO:0006826">
    <property type="term" value="P:iron ion transport"/>
    <property type="evidence" value="ECO:0007669"/>
    <property type="project" value="UniProtKB-KW"/>
</dbReference>
<evidence type="ECO:0000256" key="3">
    <source>
        <dbReference type="ARBA" id="ARBA00022452"/>
    </source>
</evidence>
<protein>
    <submittedName>
        <fullName evidence="15">TonB-dependent receptor</fullName>
    </submittedName>
</protein>
<keyword evidence="7" id="KW-0406">Ion transport</keyword>
<dbReference type="GO" id="GO:0009279">
    <property type="term" value="C:cell outer membrane"/>
    <property type="evidence" value="ECO:0007669"/>
    <property type="project" value="UniProtKB-SubCell"/>
</dbReference>
<evidence type="ECO:0000256" key="8">
    <source>
        <dbReference type="ARBA" id="ARBA00023077"/>
    </source>
</evidence>
<feature type="domain" description="TonB-dependent receptor-like beta-barrel" evidence="13">
    <location>
        <begin position="272"/>
        <end position="677"/>
    </location>
</feature>
<keyword evidence="2 11" id="KW-0813">Transport</keyword>
<dbReference type="Pfam" id="PF07715">
    <property type="entry name" value="Plug"/>
    <property type="match status" value="1"/>
</dbReference>
<keyword evidence="8 12" id="KW-0798">TonB box</keyword>
<evidence type="ECO:0000256" key="4">
    <source>
        <dbReference type="ARBA" id="ARBA00022496"/>
    </source>
</evidence>
<dbReference type="Proteomes" id="UP000234845">
    <property type="component" value="Unassembled WGS sequence"/>
</dbReference>
<comment type="caution">
    <text evidence="15">The sequence shown here is derived from an EMBL/GenBank/DDBJ whole genome shotgun (WGS) entry which is preliminary data.</text>
</comment>
<evidence type="ECO:0000256" key="6">
    <source>
        <dbReference type="ARBA" id="ARBA00023004"/>
    </source>
</evidence>
<evidence type="ECO:0000256" key="7">
    <source>
        <dbReference type="ARBA" id="ARBA00023065"/>
    </source>
</evidence>
<dbReference type="Pfam" id="PF00593">
    <property type="entry name" value="TonB_dep_Rec_b-barrel"/>
    <property type="match status" value="1"/>
</dbReference>
<keyword evidence="15" id="KW-0675">Receptor</keyword>
<keyword evidence="4" id="KW-0410">Iron transport</keyword>
<evidence type="ECO:0000256" key="2">
    <source>
        <dbReference type="ARBA" id="ARBA00022448"/>
    </source>
</evidence>
<dbReference type="OrthoDB" id="7051185at2"/>
<evidence type="ECO:0000256" key="1">
    <source>
        <dbReference type="ARBA" id="ARBA00004571"/>
    </source>
</evidence>
<dbReference type="EMBL" id="PKLZ01000009">
    <property type="protein sequence ID" value="PLW82023.1"/>
    <property type="molecule type" value="Genomic_DNA"/>
</dbReference>
<dbReference type="PANTHER" id="PTHR32552">
    <property type="entry name" value="FERRICHROME IRON RECEPTOR-RELATED"/>
    <property type="match status" value="1"/>
</dbReference>
<evidence type="ECO:0000256" key="11">
    <source>
        <dbReference type="PROSITE-ProRule" id="PRU01360"/>
    </source>
</evidence>
<sequence length="726" mass="78963">MVLQPHSAVAELQSSSLEEIIVTAQKQEQSLQEVALSVDVLKGDELDMIRASAQDVLFLAARSPSVYAESSSGRTFPRFYIRGLGNTDFDLNASQPVSLVYDDVVLENSILKGFPVFDTDRVEVVRGPQGTLYGRNTPAGVIRFESVKPSTTSEGYLRGAFGRFNTVDVEGAVNVPLSNDGISMRLSGLYQQRDDFVDNTFSGGEDGFEGFEEFAARVQILFQPVDNFSALLNMHGRQLDGGSRLFRANIIEPGDDRLVNDFRLTETAQDATQVLEVDNFGASLKIDWRLPVGALTSITAYETVSADARGDVDGGFGADFAPPSGPGSIPFSAETADNITGHDQITQELRLAVAVSAAVSATVGMFLFYENLEIENLSFDTLAGGELNGLAVQDQETRAWAIFASTQWVVTPSLEVNAGLRLSGEDKKLVASRLIGPFGAPALGPVRRDLDDTVVSGDISTRYILTEQLSIYGRYARSFRAPNVQGRIVFGDVVTVADTETIDSVEFGLRSEFMEGRARLNATTFYFQTEDQQLTAVGGAGNFNQLLNAESVEGYGIELDMSLQLFEGLSVQAGYSFNHTRIDDPDLEVAVCAVACTVLDPINPVTGNARIDGNSLPQAPEHIANISLQYEFKLPENRGTMSLSGDVSHRSRVNFFLYDSVEFRGDDETLVGLRAAFSPADAAYELAIFSRNVFDDRSIKGGIDFNNFSAFVSEPRTWGIEASLRL</sequence>
<keyword evidence="3 11" id="KW-1134">Transmembrane beta strand</keyword>
<keyword evidence="16" id="KW-1185">Reference proteome</keyword>
<dbReference type="SUPFAM" id="SSF56935">
    <property type="entry name" value="Porins"/>
    <property type="match status" value="1"/>
</dbReference>